<dbReference type="PROSITE" id="PS50853">
    <property type="entry name" value="FN3"/>
    <property type="match status" value="10"/>
</dbReference>
<reference evidence="7 8" key="1">
    <citation type="submission" date="2016-06" db="EMBL/GenBank/DDBJ databases">
        <authorList>
            <person name="Kjaerup R.B."/>
            <person name="Dalgaard T.S."/>
            <person name="Juul-Madsen H.R."/>
        </authorList>
    </citation>
    <scope>NUCLEOTIDE SEQUENCE [LARGE SCALE GENOMIC DNA]</scope>
    <source>
        <strain evidence="7 8">DSM 43821</strain>
    </source>
</reference>
<evidence type="ECO:0000256" key="4">
    <source>
        <dbReference type="SAM" id="MobiDB-lite"/>
    </source>
</evidence>
<keyword evidence="5" id="KW-0732">Signal</keyword>
<feature type="domain" description="Fibronectin type-III" evidence="6">
    <location>
        <begin position="759"/>
        <end position="849"/>
    </location>
</feature>
<feature type="domain" description="Fibronectin type-III" evidence="6">
    <location>
        <begin position="1038"/>
        <end position="1128"/>
    </location>
</feature>
<feature type="domain" description="Fibronectin type-III" evidence="6">
    <location>
        <begin position="381"/>
        <end position="472"/>
    </location>
</feature>
<feature type="domain" description="Fibronectin type-III" evidence="6">
    <location>
        <begin position="570"/>
        <end position="660"/>
    </location>
</feature>
<evidence type="ECO:0000256" key="1">
    <source>
        <dbReference type="ARBA" id="ARBA00022737"/>
    </source>
</evidence>
<keyword evidence="1" id="KW-0677">Repeat</keyword>
<evidence type="ECO:0000256" key="3">
    <source>
        <dbReference type="ARBA" id="ARBA00023326"/>
    </source>
</evidence>
<feature type="domain" description="Fibronectin type-III" evidence="6">
    <location>
        <begin position="475"/>
        <end position="569"/>
    </location>
</feature>
<dbReference type="InterPro" id="IPR036444">
    <property type="entry name" value="PLipase_A2_dom_sf"/>
</dbReference>
<dbReference type="GO" id="GO:0016798">
    <property type="term" value="F:hydrolase activity, acting on glycosyl bonds"/>
    <property type="evidence" value="ECO:0007669"/>
    <property type="project" value="UniProtKB-KW"/>
</dbReference>
<dbReference type="GO" id="GO:0050482">
    <property type="term" value="P:arachidonate secretion"/>
    <property type="evidence" value="ECO:0007669"/>
    <property type="project" value="InterPro"/>
</dbReference>
<dbReference type="SMART" id="SM00060">
    <property type="entry name" value="FN3"/>
    <property type="match status" value="10"/>
</dbReference>
<dbReference type="PANTHER" id="PTHR13817:SF73">
    <property type="entry name" value="FIBRONECTIN TYPE-III DOMAIN-CONTAINING PROTEIN"/>
    <property type="match status" value="1"/>
</dbReference>
<dbReference type="CDD" id="cd00063">
    <property type="entry name" value="FN3"/>
    <property type="match status" value="10"/>
</dbReference>
<feature type="signal peptide" evidence="5">
    <location>
        <begin position="1"/>
        <end position="37"/>
    </location>
</feature>
<feature type="domain" description="Fibronectin type-III" evidence="6">
    <location>
        <begin position="1129"/>
        <end position="1219"/>
    </location>
</feature>
<gene>
    <name evidence="7" type="ORF">GA0074696_5406</name>
</gene>
<evidence type="ECO:0000256" key="2">
    <source>
        <dbReference type="ARBA" id="ARBA00023295"/>
    </source>
</evidence>
<sequence>MITTARRNRRTRWRAATTAVLLTLGIAPAVSPDPARAETPQITSMSAAQLNTTFNDYGNAGGHWTGGDSTASVPLPDGRTAWLFSDTFLGTVNADGSRPTGTPLVNNTIVVQSGTSLVDTLHGGTSTAPQALVKPSQTDEYFWVADGTVENGALKVLYNRYRRSGTGNLDFEITGTSLATFALPGLTLTGVTDLPLSNTVAWGSAILEDGAYTYVYGSESSDGLRFAKIARVPSGGLGGAWQFWTGFGWSATESSAARVLSGVGTAYGVQKVGNEYVLLTHENNLIFDAQYLTYTAPSPTGPFNTPQYVFTAPEQVPGEPIVSYDARLHPHLAPTGKLLVSYNVNTLDDARTYADASIYRPRFVEVTWPRPTPDPATLPGRPTGLTVDIDSLGVATLSWQPVAGATGYRVYQRDTTAGQTHFARLASTVTGTSAKLDRLMSEHVYEFKVTAVGAAGEGGFSDTVSATPTVSAPPAPTAVTATADDQGSITLSWAPVPTAWNYQVYRRDVTAGETERSFVTRLGGTVTSHTMQWLEPGHVYEFHVVASHGGGDSPASATATATARYAPPPAPTGLTATANPDGSIGVSWTGLDTSVFYWVYQRDVTAGETEFTKLDVPTEATSMTAAFLTHAHRYEFKVAASNRGGEGAASAPASATSAYPKPAPPSGLTATVGDGEVVLNWSASSTPNVWYLVYQRDVTAGESAFTQLPLPITECCTVKAAYLMNGHRYEFKVTTTSQGGESTATNLVQATPQMPLPGQVTGLTATAQSNGTIKLAWTAPGDNLWFDIYQRDVTAGQAFSKLPLPVTTCCTFTADVLTHDHIYEFKVTATNAAGAGPQSAAAQATAHYDPPAAPTNLRGESAGDGTIHLDWDPPAAGSFYYWVYFRDVTAGQATFTKGQFPTNRTEVDLAYLAYGHVYEYKVAASNAGGEGPTSTTVRVTATGGLPAAPTGLTASAGDGEARLSWTASSTSGVTYDVYQRNASAGQSWQKLPLPVSGTSMTASYLANGSTYEFKVTASNWAGASGASNVASARPMPPLPAAPSGLTANPGDGQATLRWTASPSSNVNYMIEMRPVGGVWDQLPIGVSCCSYTVKLLRNGTTYEFRVRAHNISGDSAATGVASARPMPPFPQPASGLTATPGDGQATLKWAASSTAGVSYRIEMRARGGNWQALPFAVPCCSYTVKLLLNGTTYDFRVLATNLTGTAAATNTASARPMPPMPSEPDGIVVDPEHSWAVMDTWVSLSWAPNKTRGVWYSVHLRNVSTGSSWFEVYRRNAPDSTYETLYNLPGGTYEFKIRAFNITGSVESGPLRAEVKKRKPDLYHSFTAATTTSRDAWSSARASQSVWSEYYFDWSADGCSFKLGDHRADYIVIYDNDFFRRPCERHDFGYRNHGWWGTKDYIDWAFAYDMQKKCQADAAFKLQCEHDASIYFAGVQLLGGSAWNGL</sequence>
<dbReference type="GO" id="GO:0006644">
    <property type="term" value="P:phospholipid metabolic process"/>
    <property type="evidence" value="ECO:0007669"/>
    <property type="project" value="InterPro"/>
</dbReference>
<keyword evidence="3" id="KW-0624">Polysaccharide degradation</keyword>
<feature type="domain" description="Fibronectin type-III" evidence="6">
    <location>
        <begin position="661"/>
        <end position="755"/>
    </location>
</feature>
<protein>
    <submittedName>
        <fullName evidence="7">Fibronectin type III domain-containing protein</fullName>
    </submittedName>
</protein>
<keyword evidence="2" id="KW-0378">Hydrolase</keyword>
<feature type="region of interest" description="Disordered" evidence="4">
    <location>
        <begin position="645"/>
        <end position="667"/>
    </location>
</feature>
<dbReference type="InterPro" id="IPR015141">
    <property type="entry name" value="PLipase_A2_prok/fun"/>
</dbReference>
<dbReference type="GO" id="GO:0000272">
    <property type="term" value="P:polysaccharide catabolic process"/>
    <property type="evidence" value="ECO:0007669"/>
    <property type="project" value="UniProtKB-KW"/>
</dbReference>
<dbReference type="Gene3D" id="1.20.90.10">
    <property type="entry name" value="Phospholipase A2 domain"/>
    <property type="match status" value="1"/>
</dbReference>
<dbReference type="SUPFAM" id="SSF49265">
    <property type="entry name" value="Fibronectin type III"/>
    <property type="match status" value="5"/>
</dbReference>
<accession>A0A1C5A5N2</accession>
<evidence type="ECO:0000256" key="5">
    <source>
        <dbReference type="SAM" id="SignalP"/>
    </source>
</evidence>
<dbReference type="Pfam" id="PF09056">
    <property type="entry name" value="Phospholip_A2_3"/>
    <property type="match status" value="1"/>
</dbReference>
<dbReference type="GO" id="GO:0004623">
    <property type="term" value="F:phospholipase A2 activity"/>
    <property type="evidence" value="ECO:0007669"/>
    <property type="project" value="InterPro"/>
</dbReference>
<dbReference type="EMBL" id="LT607410">
    <property type="protein sequence ID" value="SCF40543.1"/>
    <property type="molecule type" value="Genomic_DNA"/>
</dbReference>
<name>A0A1C5A5N2_9ACTN</name>
<dbReference type="InterPro" id="IPR013783">
    <property type="entry name" value="Ig-like_fold"/>
</dbReference>
<dbReference type="PANTHER" id="PTHR13817">
    <property type="entry name" value="TITIN"/>
    <property type="match status" value="1"/>
</dbReference>
<dbReference type="InterPro" id="IPR036116">
    <property type="entry name" value="FN3_sf"/>
</dbReference>
<dbReference type="SUPFAM" id="SSF48619">
    <property type="entry name" value="Phospholipase A2, PLA2"/>
    <property type="match status" value="1"/>
</dbReference>
<feature type="compositionally biased region" description="Low complexity" evidence="4">
    <location>
        <begin position="648"/>
        <end position="660"/>
    </location>
</feature>
<feature type="domain" description="Fibronectin type-III" evidence="6">
    <location>
        <begin position="948"/>
        <end position="1037"/>
    </location>
</feature>
<evidence type="ECO:0000313" key="7">
    <source>
        <dbReference type="EMBL" id="SCF40543.1"/>
    </source>
</evidence>
<feature type="domain" description="Fibronectin type-III" evidence="6">
    <location>
        <begin position="853"/>
        <end position="945"/>
    </location>
</feature>
<dbReference type="InterPro" id="IPR050964">
    <property type="entry name" value="Striated_Muscle_Regulatory"/>
</dbReference>
<keyword evidence="3" id="KW-0119">Carbohydrate metabolism</keyword>
<dbReference type="Gene3D" id="2.60.40.10">
    <property type="entry name" value="Immunoglobulins"/>
    <property type="match status" value="10"/>
</dbReference>
<evidence type="ECO:0000313" key="8">
    <source>
        <dbReference type="Proteomes" id="UP000198228"/>
    </source>
</evidence>
<proteinExistence type="predicted"/>
<dbReference type="Pfam" id="PF00041">
    <property type="entry name" value="fn3"/>
    <property type="match status" value="5"/>
</dbReference>
<dbReference type="Proteomes" id="UP000198228">
    <property type="component" value="Chromosome I"/>
</dbReference>
<organism evidence="7 8">
    <name type="scientific">Micromonospora purpureochromogenes</name>
    <dbReference type="NCBI Taxonomy" id="47872"/>
    <lineage>
        <taxon>Bacteria</taxon>
        <taxon>Bacillati</taxon>
        <taxon>Actinomycetota</taxon>
        <taxon>Actinomycetes</taxon>
        <taxon>Micromonosporales</taxon>
        <taxon>Micromonosporaceae</taxon>
        <taxon>Micromonospora</taxon>
    </lineage>
</organism>
<evidence type="ECO:0000259" key="6">
    <source>
        <dbReference type="PROSITE" id="PS50853"/>
    </source>
</evidence>
<feature type="domain" description="Fibronectin type-III" evidence="6">
    <location>
        <begin position="1227"/>
        <end position="1321"/>
    </location>
</feature>
<keyword evidence="2" id="KW-0326">Glycosidase</keyword>
<dbReference type="InterPro" id="IPR003961">
    <property type="entry name" value="FN3_dom"/>
</dbReference>
<feature type="chain" id="PRO_5008710919" evidence="5">
    <location>
        <begin position="38"/>
        <end position="1446"/>
    </location>
</feature>